<evidence type="ECO:0000256" key="1">
    <source>
        <dbReference type="SAM" id="Coils"/>
    </source>
</evidence>
<accession>A0A7S3Z0S6</accession>
<dbReference type="EMBL" id="HBIV01027659">
    <property type="protein sequence ID" value="CAE0668180.1"/>
    <property type="molecule type" value="Transcribed_RNA"/>
</dbReference>
<feature type="compositionally biased region" description="Basic residues" evidence="2">
    <location>
        <begin position="810"/>
        <end position="835"/>
    </location>
</feature>
<gene>
    <name evidence="3" type="ORF">LGLO00237_LOCUS19803</name>
</gene>
<dbReference type="AlphaFoldDB" id="A0A7S3Z0S6"/>
<proteinExistence type="predicted"/>
<reference evidence="3" key="1">
    <citation type="submission" date="2021-01" db="EMBL/GenBank/DDBJ databases">
        <authorList>
            <person name="Corre E."/>
            <person name="Pelletier E."/>
            <person name="Niang G."/>
            <person name="Scheremetjew M."/>
            <person name="Finn R."/>
            <person name="Kale V."/>
            <person name="Holt S."/>
            <person name="Cochrane G."/>
            <person name="Meng A."/>
            <person name="Brown T."/>
            <person name="Cohen L."/>
        </authorList>
    </citation>
    <scope>NUCLEOTIDE SEQUENCE</scope>
    <source>
        <strain evidence="3">CCCM811</strain>
    </source>
</reference>
<organism evidence="3">
    <name type="scientific">Lotharella globosa</name>
    <dbReference type="NCBI Taxonomy" id="91324"/>
    <lineage>
        <taxon>Eukaryota</taxon>
        <taxon>Sar</taxon>
        <taxon>Rhizaria</taxon>
        <taxon>Cercozoa</taxon>
        <taxon>Chlorarachniophyceae</taxon>
        <taxon>Lotharella</taxon>
    </lineage>
</organism>
<feature type="region of interest" description="Disordered" evidence="2">
    <location>
        <begin position="1"/>
        <end position="44"/>
    </location>
</feature>
<sequence length="1069" mass="121645">MKNASQRIVSHWSEAPIPLLDEEEPHEGTDTKHTAPGVNEEEEVDIEQQVQNVVNPVLGPGFSDEDIKAILNGADSVENQNLLADGPPRDAQRSNITPELGRGYTDEELELALGRTIPIPADMDGELGPSFTGLQVDQADFSIELGKIVLGLSRQHDTVVQEVLPEEPAESVKSPGGDSETWQLDKKMLSAWEVVVPSVHIRAGPHRLEERIGMLLKGEKVLATERGGNVMEDDEGQQVGSWIKHLFGWTCVADTILIPRLKAWRDSVIKVQNKILQCSQMILGYVKAQKRAKRRSLVVNSTQIDDLQAMTQLQKAGLLFGDVKTAPSSPQKTALSSALQSSRQNLEKAQHKKVLKGLLNDAHGLRKIDIESLTDLVRDAVESHSSFGDLQNVVEELKRRKAKYAKKKEVLEYSIRTFEAKKAPTYLQRTEIEETPIIRMRYVLRYLAGPNEKFFAHRHLFGEGRLMSFAPETVVRETSAGSVDIDDFGSPTSADSYASPQELGSPFVSPREKYRGQWNQKEAQDRLKIVEHDSLGALYNHLRMKCRKDLEDMRKSWGSPNNFAKFASLVAKARGTKASTAERMSAIPLTKGEQEEVLIQVILEHAKWFYRIIYHTFDHLFWQCRLTGGIHRSLVRKEQGRTWEERQLNEKIKNAVQNLIYHPEGSAEQMLEYQHPAHRNDHYFLLVVRAQEVHAGVFSEDDRDGGPILRVNKGEKVLAVSKPFPPLHSEHAEVNSPTAVDRMNDHNFFLPKRPPALNKKDSAFKSSYKLKQPEPLNEVFQEYQYVMRLMVPLDPQDDGRRRVSDVKEEKKHHRTGTSKSSKKSKSKISRKKSKTTKKDAPEVKLRITIESDEGLVFGSGEIKLSVFRSKHLLCASNFVLKGNGVDTVILHFTNSGPLDITEWRKKRDVLRADLKRIYPNRKLRQASTIDKWGKAHAEPEDLFLTQRSSNRVTVLLGKSQYTMQMESDMETSLLFFLERKNRLPHESPEILLEFSTKWRKMLRFTKTGFIVAYHADHFKFTSDKFRGLHDLEVRFEGLKNKINALREQWRTWIENAIARIADAEELPVA</sequence>
<feature type="region of interest" description="Disordered" evidence="2">
    <location>
        <begin position="796"/>
        <end position="840"/>
    </location>
</feature>
<evidence type="ECO:0000313" key="3">
    <source>
        <dbReference type="EMBL" id="CAE0668180.1"/>
    </source>
</evidence>
<protein>
    <submittedName>
        <fullName evidence="3">Uncharacterized protein</fullName>
    </submittedName>
</protein>
<feature type="compositionally biased region" description="Basic and acidic residues" evidence="2">
    <location>
        <begin position="797"/>
        <end position="809"/>
    </location>
</feature>
<evidence type="ECO:0000256" key="2">
    <source>
        <dbReference type="SAM" id="MobiDB-lite"/>
    </source>
</evidence>
<name>A0A7S3Z0S6_9EUKA</name>
<keyword evidence="1" id="KW-0175">Coiled coil</keyword>
<feature type="coiled-coil region" evidence="1">
    <location>
        <begin position="387"/>
        <end position="414"/>
    </location>
</feature>